<dbReference type="GO" id="GO:0005886">
    <property type="term" value="C:plasma membrane"/>
    <property type="evidence" value="ECO:0007669"/>
    <property type="project" value="UniProtKB-SubCell"/>
</dbReference>
<dbReference type="Pfam" id="PF02321">
    <property type="entry name" value="OEP"/>
    <property type="match status" value="2"/>
</dbReference>
<feature type="signal peptide" evidence="2">
    <location>
        <begin position="1"/>
        <end position="20"/>
    </location>
</feature>
<evidence type="ECO:0000313" key="3">
    <source>
        <dbReference type="EMBL" id="CUI95468.1"/>
    </source>
</evidence>
<dbReference type="PROSITE" id="PS51257">
    <property type="entry name" value="PROKAR_LIPOPROTEIN"/>
    <property type="match status" value="1"/>
</dbReference>
<proteinExistence type="inferred from homology"/>
<comment type="similarity">
    <text evidence="1 2">Belongs to the outer membrane factor (OMF) (TC 1.B.17) family.</text>
</comment>
<evidence type="ECO:0000256" key="2">
    <source>
        <dbReference type="RuleBase" id="RU362097"/>
    </source>
</evidence>
<keyword evidence="2" id="KW-0812">Transmembrane</keyword>
<dbReference type="AlphaFoldDB" id="A0A0M7GJV8"/>
<keyword evidence="2" id="KW-0732">Signal</keyword>
<dbReference type="Proteomes" id="UP000053096">
    <property type="component" value="Unassembled WGS sequence"/>
</dbReference>
<dbReference type="NCBIfam" id="TIGR01845">
    <property type="entry name" value="outer_NodT"/>
    <property type="match status" value="1"/>
</dbReference>
<sequence>MMPTHRLFLILLPAWLAACAVRVEAPPQRALPDRFDQMPAEAAPQALDAWWQAWNDPVLTDLIERGLAHSNDLKQAQASLREARAMAAVVDSALYPNLAANAGGQRGKLELRQPRPLPQDTAMVTDYLAGVAAVWEVDVFGGRRSDSVAASEAAASEQERLYGARMLVAADIAQAYLEARGLQARLRVLDASIAASDRLLRYAQGRFRAGQATRYEVDRAQAQAEHIRAQRPLLVSQHEVRLRRLAVLTGQAPQGQAALPPLPAAAGIPAAPGGMLPSDVLARRPDVRGRAHEVSAYAARLGSAKAQWLPRFSINFLLQDGRLDIAGLPALQGTAGLLGVGVTLPIFTAGRIAANVEAADARLQGALARYDQSILDALRDVDDAYGMRRGLDEREQLLAQAAATARRNAAQAGRLYDAGRQTLQDVLEAQLDALRRDDELAQVHTARAQVTVKLYQALGGGWTRAGSTQPGE</sequence>
<keyword evidence="2" id="KW-0472">Membrane</keyword>
<keyword evidence="2" id="KW-0449">Lipoprotein</keyword>
<keyword evidence="2" id="KW-1134">Transmembrane beta strand</keyword>
<dbReference type="GO" id="GO:0015562">
    <property type="term" value="F:efflux transmembrane transporter activity"/>
    <property type="evidence" value="ECO:0007669"/>
    <property type="project" value="InterPro"/>
</dbReference>
<reference evidence="3 4" key="1">
    <citation type="submission" date="2015-09" db="EMBL/GenBank/DDBJ databases">
        <authorList>
            <person name="Jackson K.R."/>
            <person name="Lunt B.L."/>
            <person name="Fisher J.N.B."/>
            <person name="Gardner A.V."/>
            <person name="Bailey M.E."/>
            <person name="Deus L.M."/>
            <person name="Earl A.S."/>
            <person name="Gibby P.D."/>
            <person name="Hartmann K.A."/>
            <person name="Liu J.E."/>
            <person name="Manci A.M."/>
            <person name="Nielsen D.A."/>
            <person name="Solomon M.B."/>
            <person name="Breakwell D.P."/>
            <person name="Burnett S.H."/>
            <person name="Grose J.H."/>
        </authorList>
    </citation>
    <scope>NUCLEOTIDE SEQUENCE [LARGE SCALE GENOMIC DNA]</scope>
    <source>
        <strain evidence="3 4">2789STDY5608636</strain>
    </source>
</reference>
<gene>
    <name evidence="3" type="primary">cusC</name>
    <name evidence="3" type="ORF">ERS370011_03044</name>
</gene>
<dbReference type="PANTHER" id="PTHR30203">
    <property type="entry name" value="OUTER MEMBRANE CATION EFFLUX PROTEIN"/>
    <property type="match status" value="1"/>
</dbReference>
<dbReference type="InterPro" id="IPR003423">
    <property type="entry name" value="OMP_efflux"/>
</dbReference>
<dbReference type="PANTHER" id="PTHR30203:SF32">
    <property type="entry name" value="CATION EFFLUX SYSTEM PROTEIN CUSC"/>
    <property type="match status" value="1"/>
</dbReference>
<evidence type="ECO:0000313" key="4">
    <source>
        <dbReference type="Proteomes" id="UP000053096"/>
    </source>
</evidence>
<organism evidence="3 4">
    <name type="scientific">Bordetella pseudohinzii</name>
    <dbReference type="NCBI Taxonomy" id="1331258"/>
    <lineage>
        <taxon>Bacteria</taxon>
        <taxon>Pseudomonadati</taxon>
        <taxon>Pseudomonadota</taxon>
        <taxon>Betaproteobacteria</taxon>
        <taxon>Burkholderiales</taxon>
        <taxon>Alcaligenaceae</taxon>
        <taxon>Bordetella</taxon>
    </lineage>
</organism>
<protein>
    <submittedName>
        <fullName evidence="3">Cation efflux system protein CusC</fullName>
    </submittedName>
</protein>
<keyword evidence="2" id="KW-0564">Palmitate</keyword>
<accession>A0A0M7GJV8</accession>
<dbReference type="Gene3D" id="2.20.200.10">
    <property type="entry name" value="Outer membrane efflux proteins (OEP)"/>
    <property type="match status" value="1"/>
</dbReference>
<name>A0A0M7GJV8_9BORD</name>
<evidence type="ECO:0000256" key="1">
    <source>
        <dbReference type="ARBA" id="ARBA00007613"/>
    </source>
</evidence>
<comment type="subcellular location">
    <subcellularLocation>
        <location evidence="2">Cell membrane</location>
        <topology evidence="2">Lipid-anchor</topology>
    </subcellularLocation>
</comment>
<dbReference type="Gene3D" id="1.20.1600.10">
    <property type="entry name" value="Outer membrane efflux proteins (OEP)"/>
    <property type="match status" value="1"/>
</dbReference>
<feature type="chain" id="PRO_5005732223" evidence="2">
    <location>
        <begin position="21"/>
        <end position="472"/>
    </location>
</feature>
<dbReference type="EMBL" id="CYTV01000008">
    <property type="protein sequence ID" value="CUI95468.1"/>
    <property type="molecule type" value="Genomic_DNA"/>
</dbReference>
<dbReference type="InterPro" id="IPR010131">
    <property type="entry name" value="MdtP/NodT-like"/>
</dbReference>
<dbReference type="SUPFAM" id="SSF56954">
    <property type="entry name" value="Outer membrane efflux proteins (OEP)"/>
    <property type="match status" value="1"/>
</dbReference>
<dbReference type="RefSeq" id="WP_231584769.1">
    <property type="nucleotide sequence ID" value="NZ_CAJGUP010000080.1"/>
</dbReference>